<keyword evidence="3" id="KW-0460">Magnesium</keyword>
<evidence type="ECO:0000256" key="3">
    <source>
        <dbReference type="ARBA" id="ARBA00022842"/>
    </source>
</evidence>
<proteinExistence type="predicted"/>
<keyword evidence="1 5" id="KW-0808">Transferase</keyword>
<dbReference type="InterPro" id="IPR025877">
    <property type="entry name" value="MobA-like_NTP_Trfase"/>
</dbReference>
<feature type="domain" description="MobA-like NTP transferase" evidence="4">
    <location>
        <begin position="3"/>
        <end position="124"/>
    </location>
</feature>
<gene>
    <name evidence="5" type="primary">gtaB_2</name>
    <name evidence="6" type="ORF">HT99x_012840</name>
    <name evidence="5" type="ORF">HT99x_02561</name>
</gene>
<accession>A0A0Q9YUH6</accession>
<dbReference type="EMBL" id="LKAJ02000001">
    <property type="protein sequence ID" value="MCS5712321.1"/>
    <property type="molecule type" value="Genomic_DNA"/>
</dbReference>
<evidence type="ECO:0000259" key="4">
    <source>
        <dbReference type="Pfam" id="PF12804"/>
    </source>
</evidence>
<keyword evidence="2 5" id="KW-0548">Nucleotidyltransferase</keyword>
<dbReference type="AlphaFoldDB" id="A0A0Q9YUH6"/>
<evidence type="ECO:0000313" key="6">
    <source>
        <dbReference type="EMBL" id="MCS5712321.1"/>
    </source>
</evidence>
<comment type="caution">
    <text evidence="5">The sequence shown here is derived from an EMBL/GenBank/DDBJ whole genome shotgun (WGS) entry which is preliminary data.</text>
</comment>
<dbReference type="Pfam" id="PF12804">
    <property type="entry name" value="NTP_transf_3"/>
    <property type="match status" value="1"/>
</dbReference>
<keyword evidence="7" id="KW-1185">Reference proteome</keyword>
<sequence length="259" mass="29891">MKALILAAGMGKRLAKYTHLLPKGMLRFRDKPLLEWQIELYRSQGINDISIVTGYMQEKIQFSGIRYYHNKDYAITNMIESLMCLGDDLLEDDLLISYSDILFTQEILNQVIATNADIVVSADTKWRRYWQMRYGTTETDLESLTVDTSNHILEIGAAVEHSQGLNHRYIGFNKFSKQALQAGYKLYQEKKTSLQSWQPSGKTFYQGYFTDFIHELIQQGLSAKITATQGGWLEFDTEEDYEKTCELDKNNALIDYIAL</sequence>
<organism evidence="5">
    <name type="scientific">Candidatus Berkiella aquae</name>
    <dbReference type="NCBI Taxonomy" id="295108"/>
    <lineage>
        <taxon>Bacteria</taxon>
        <taxon>Pseudomonadati</taxon>
        <taxon>Pseudomonadota</taxon>
        <taxon>Gammaproteobacteria</taxon>
        <taxon>Candidatus Berkiellales</taxon>
        <taxon>Candidatus Berkiellaceae</taxon>
        <taxon>Candidatus Berkiella</taxon>
    </lineage>
</organism>
<dbReference type="CDD" id="cd02523">
    <property type="entry name" value="PC_cytidylyltransferase"/>
    <property type="match status" value="1"/>
</dbReference>
<dbReference type="GO" id="GO:0003983">
    <property type="term" value="F:UTP:glucose-1-phosphate uridylyltransferase activity"/>
    <property type="evidence" value="ECO:0007669"/>
    <property type="project" value="UniProtKB-EC"/>
</dbReference>
<dbReference type="Gene3D" id="3.90.550.10">
    <property type="entry name" value="Spore Coat Polysaccharide Biosynthesis Protein SpsA, Chain A"/>
    <property type="match status" value="1"/>
</dbReference>
<reference evidence="6" key="2">
    <citation type="journal article" date="2016" name="Genome Announc.">
        <title>Draft Genome Sequences of Two Novel Amoeba-Resistant Intranuclear Bacteria, 'Candidatus Berkiella cookevillensis' and 'Candidatus Berkiella aquae'.</title>
        <authorList>
            <person name="Mehari Y.T."/>
            <person name="Arivett B.A."/>
            <person name="Farone A.L."/>
            <person name="Gunderson J.H."/>
            <person name="Farone M.B."/>
        </authorList>
    </citation>
    <scope>NUCLEOTIDE SEQUENCE</scope>
    <source>
        <strain evidence="6">HT99</strain>
    </source>
</reference>
<dbReference type="Proteomes" id="UP000051497">
    <property type="component" value="Unassembled WGS sequence"/>
</dbReference>
<dbReference type="RefSeq" id="WP_075067166.1">
    <property type="nucleotide sequence ID" value="NZ_LKAJ02000001.1"/>
</dbReference>
<evidence type="ECO:0000256" key="1">
    <source>
        <dbReference type="ARBA" id="ARBA00022679"/>
    </source>
</evidence>
<reference evidence="5" key="1">
    <citation type="submission" date="2015-09" db="EMBL/GenBank/DDBJ databases">
        <title>Draft Genome Sequences of Two Novel Amoeba-resistant Intranuclear Bacteria, Candidatus Berkiella cookevillensis and Candidatus Berkiella aquae.</title>
        <authorList>
            <person name="Mehari Y.T."/>
            <person name="Arivett B.A."/>
            <person name="Farone A.L."/>
            <person name="Gunderson J.H."/>
            <person name="Farone M.B."/>
        </authorList>
    </citation>
    <scope>NUCLEOTIDE SEQUENCE [LARGE SCALE GENOMIC DNA]</scope>
    <source>
        <strain evidence="5">HT99</strain>
    </source>
</reference>
<dbReference type="EMBL" id="LKAJ01000013">
    <property type="protein sequence ID" value="KRG20311.1"/>
    <property type="molecule type" value="Genomic_DNA"/>
</dbReference>
<dbReference type="OrthoDB" id="9803871at2"/>
<dbReference type="InterPro" id="IPR050065">
    <property type="entry name" value="GlmU-like"/>
</dbReference>
<dbReference type="PANTHER" id="PTHR43584:SF8">
    <property type="entry name" value="N-ACETYLMURAMATE ALPHA-1-PHOSPHATE URIDYLYLTRANSFERASE"/>
    <property type="match status" value="1"/>
</dbReference>
<evidence type="ECO:0000313" key="7">
    <source>
        <dbReference type="Proteomes" id="UP000051497"/>
    </source>
</evidence>
<dbReference type="InterPro" id="IPR029044">
    <property type="entry name" value="Nucleotide-diphossugar_trans"/>
</dbReference>
<dbReference type="SUPFAM" id="SSF53448">
    <property type="entry name" value="Nucleotide-diphospho-sugar transferases"/>
    <property type="match status" value="1"/>
</dbReference>
<evidence type="ECO:0000313" key="5">
    <source>
        <dbReference type="EMBL" id="KRG20311.1"/>
    </source>
</evidence>
<reference evidence="6" key="3">
    <citation type="submission" date="2021-06" db="EMBL/GenBank/DDBJ databases">
        <title>Genomic Description and Analysis of Intracellular Bacteria, Candidatus Berkiella cookevillensis and Candidatus Berkiella aquae.</title>
        <authorList>
            <person name="Kidane D.T."/>
            <person name="Mehari Y.T."/>
            <person name="Rice F.C."/>
            <person name="Arivett B.A."/>
            <person name="Farone A.L."/>
            <person name="Berk S.G."/>
            <person name="Farone M.B."/>
        </authorList>
    </citation>
    <scope>NUCLEOTIDE SEQUENCE</scope>
    <source>
        <strain evidence="6">HT99</strain>
    </source>
</reference>
<dbReference type="EC" id="2.7.7.9" evidence="5"/>
<dbReference type="PANTHER" id="PTHR43584">
    <property type="entry name" value="NUCLEOTIDYL TRANSFERASE"/>
    <property type="match status" value="1"/>
</dbReference>
<evidence type="ECO:0000256" key="2">
    <source>
        <dbReference type="ARBA" id="ARBA00022695"/>
    </source>
</evidence>
<name>A0A0Q9YUH6_9GAMM</name>
<protein>
    <submittedName>
        <fullName evidence="6">Phosphocholine cytidylyltransferase family protein</fullName>
    </submittedName>
    <submittedName>
        <fullName evidence="5">UTP--glucose-1-phosphate uridylyltransferase</fullName>
        <ecNumber evidence="5">2.7.7.9</ecNumber>
    </submittedName>
</protein>
<dbReference type="STRING" id="295108.HT99x_02561"/>